<organism evidence="2 3">
    <name type="scientific">Paenibacillus pini JCM 16418</name>
    <dbReference type="NCBI Taxonomy" id="1236976"/>
    <lineage>
        <taxon>Bacteria</taxon>
        <taxon>Bacillati</taxon>
        <taxon>Bacillota</taxon>
        <taxon>Bacilli</taxon>
        <taxon>Bacillales</taxon>
        <taxon>Paenibacillaceae</taxon>
        <taxon>Paenibacillus</taxon>
    </lineage>
</organism>
<keyword evidence="3" id="KW-1185">Reference proteome</keyword>
<proteinExistence type="predicted"/>
<evidence type="ECO:0000313" key="2">
    <source>
        <dbReference type="EMBL" id="GAF08283.1"/>
    </source>
</evidence>
<gene>
    <name evidence="2" type="ORF">JCM16418_2349</name>
</gene>
<protein>
    <submittedName>
        <fullName evidence="2">Uncharacterized protein</fullName>
    </submittedName>
</protein>
<dbReference type="EMBL" id="BAVZ01000006">
    <property type="protein sequence ID" value="GAF08283.1"/>
    <property type="molecule type" value="Genomic_DNA"/>
</dbReference>
<evidence type="ECO:0000313" key="3">
    <source>
        <dbReference type="Proteomes" id="UP000019364"/>
    </source>
</evidence>
<dbReference type="Proteomes" id="UP000019364">
    <property type="component" value="Unassembled WGS sequence"/>
</dbReference>
<evidence type="ECO:0000256" key="1">
    <source>
        <dbReference type="SAM" id="Phobius"/>
    </source>
</evidence>
<accession>W7YKQ5</accession>
<keyword evidence="1" id="KW-1133">Transmembrane helix</keyword>
<dbReference type="STRING" id="1236976.JCM16418_2349"/>
<name>W7YKQ5_9BACL</name>
<keyword evidence="1" id="KW-0812">Transmembrane</keyword>
<keyword evidence="1" id="KW-0472">Membrane</keyword>
<sequence length="56" mass="6114">MLLLSSSSLGKELSFQITWLNLFFAMGVSLLFGMISAIAPALNAMRIEPINAINRT</sequence>
<comment type="caution">
    <text evidence="2">The sequence shown here is derived from an EMBL/GenBank/DDBJ whole genome shotgun (WGS) entry which is preliminary data.</text>
</comment>
<dbReference type="AlphaFoldDB" id="W7YKQ5"/>
<reference evidence="2 3" key="1">
    <citation type="journal article" date="2014" name="Genome Announc.">
        <title>Draft Genome Sequence of Paenibacillus pini JCM 16418T, Isolated from the Rhizosphere of Pine Tree.</title>
        <authorList>
            <person name="Yuki M."/>
            <person name="Oshima K."/>
            <person name="Suda W."/>
            <person name="Oshida Y."/>
            <person name="Kitamura K."/>
            <person name="Iida Y."/>
            <person name="Hattori M."/>
            <person name="Ohkuma M."/>
        </authorList>
    </citation>
    <scope>NUCLEOTIDE SEQUENCE [LARGE SCALE GENOMIC DNA]</scope>
    <source>
        <strain evidence="2 3">JCM 16418</strain>
    </source>
</reference>
<feature type="transmembrane region" description="Helical" evidence="1">
    <location>
        <begin position="20"/>
        <end position="42"/>
    </location>
</feature>